<dbReference type="Gene3D" id="3.10.310.20">
    <property type="entry name" value="DHHA2 domain"/>
    <property type="match status" value="1"/>
</dbReference>
<keyword evidence="3" id="KW-0479">Metal-binding</keyword>
<dbReference type="Pfam" id="PF00571">
    <property type="entry name" value="CBS"/>
    <property type="match status" value="1"/>
</dbReference>
<dbReference type="InterPro" id="IPR000644">
    <property type="entry name" value="CBS_dom"/>
</dbReference>
<dbReference type="InterPro" id="IPR046342">
    <property type="entry name" value="CBS_dom_sf"/>
</dbReference>
<dbReference type="RefSeq" id="WP_207300216.1">
    <property type="nucleotide sequence ID" value="NZ_CP071444.1"/>
</dbReference>
<sequence length="540" mass="61078">MNDLLVFGHRNPDTDTVTSAIAMADLKTRQGFPAKAAILDEISAEAKYVLDFFGVSIPQLLENVKIQMKDLNYDRPQALKRTNSIYDAYVYMGEGKLRTLPITDDKCQLLGIVTMKDIAMSLIQKNQRFLKTSVDNVLKNMEGVLLSKAAATVDGEVLVVSFHMDTIEEMDLFQKDSIVIVGDRLDIYKHAIEQKVQLVILTGGKHPDPAFLEAAEDSGINVIATDLDTYEATKMVFLTNYVENIIVRDNLLFFGEDDYLTDCREIMKETDHSKFPLLNRNGEYLGIIGRSHVISPQRKRVILVDHNEYSQSAEGIEEAEILEVIDHHRIGDISTSLPIVFRNMPVGSTNTILYYMYKEAGMEPKPSIAGLMLAGIISDTLFLKSPTTTEQDIEALEALHLLVMMDIDKFAMEMFKKGTDLSNKSVEEIFFADYKEFLLEGWKVGISQVFTLDMDSIQKSIDEFLTYIDNVNESRHQSLTLCIITDILKQGSYIFYNEGKLVDGVFGQKMSQGMFMEGWVSRKKQIVPTIHEGIKKYLNK</sequence>
<dbReference type="SUPFAM" id="SSF75138">
    <property type="entry name" value="HprK N-terminal domain-like"/>
    <property type="match status" value="1"/>
</dbReference>
<dbReference type="SMART" id="SM01131">
    <property type="entry name" value="DHHA2"/>
    <property type="match status" value="1"/>
</dbReference>
<evidence type="ECO:0000256" key="2">
    <source>
        <dbReference type="ARBA" id="ARBA00012146"/>
    </source>
</evidence>
<protein>
    <recommendedName>
        <fullName evidence="2">inorganic diphosphatase</fullName>
        <ecNumber evidence="2">3.6.1.1</ecNumber>
    </recommendedName>
    <alternativeName>
        <fullName evidence="6">Pyrophosphate phospho-hydrolase</fullName>
    </alternativeName>
</protein>
<dbReference type="Gene3D" id="3.90.1640.10">
    <property type="entry name" value="inorganic pyrophosphatase (n-terminal core)"/>
    <property type="match status" value="1"/>
</dbReference>
<evidence type="ECO:0000259" key="9">
    <source>
        <dbReference type="PROSITE" id="PS51371"/>
    </source>
</evidence>
<evidence type="ECO:0000256" key="3">
    <source>
        <dbReference type="ARBA" id="ARBA00022723"/>
    </source>
</evidence>
<dbReference type="InterPro" id="IPR004097">
    <property type="entry name" value="DHHA2"/>
</dbReference>
<comment type="catalytic activity">
    <reaction evidence="7">
        <text>diphosphate + H2O = 2 phosphate + H(+)</text>
        <dbReference type="Rhea" id="RHEA:24576"/>
        <dbReference type="ChEBI" id="CHEBI:15377"/>
        <dbReference type="ChEBI" id="CHEBI:15378"/>
        <dbReference type="ChEBI" id="CHEBI:33019"/>
        <dbReference type="ChEBI" id="CHEBI:43474"/>
        <dbReference type="EC" id="3.6.1.1"/>
    </reaction>
</comment>
<evidence type="ECO:0000256" key="1">
    <source>
        <dbReference type="ARBA" id="ARBA00001936"/>
    </source>
</evidence>
<evidence type="ECO:0000256" key="5">
    <source>
        <dbReference type="ARBA" id="ARBA00023211"/>
    </source>
</evidence>
<dbReference type="PROSITE" id="PS51371">
    <property type="entry name" value="CBS"/>
    <property type="match status" value="2"/>
</dbReference>
<keyword evidence="4 10" id="KW-0378">Hydrolase</keyword>
<dbReference type="GO" id="GO:0005737">
    <property type="term" value="C:cytoplasm"/>
    <property type="evidence" value="ECO:0007669"/>
    <property type="project" value="InterPro"/>
</dbReference>
<keyword evidence="8" id="KW-0129">CBS domain</keyword>
<keyword evidence="11" id="KW-1185">Reference proteome</keyword>
<accession>A0A975AIT8</accession>
<dbReference type="InterPro" id="IPR028979">
    <property type="entry name" value="Ser_kin/Pase_Hpr-like_N_sf"/>
</dbReference>
<dbReference type="PANTHER" id="PTHR12112">
    <property type="entry name" value="BNIP - RELATED"/>
    <property type="match status" value="1"/>
</dbReference>
<dbReference type="InterPro" id="IPR010766">
    <property type="entry name" value="DRTGG"/>
</dbReference>
<gene>
    <name evidence="10" type="ORF">J0B03_01965</name>
</gene>
<dbReference type="Proteomes" id="UP000663499">
    <property type="component" value="Chromosome"/>
</dbReference>
<comment type="cofactor">
    <cofactor evidence="1">
        <name>Mn(2+)</name>
        <dbReference type="ChEBI" id="CHEBI:29035"/>
    </cofactor>
</comment>
<dbReference type="Gene3D" id="3.40.1390.20">
    <property type="entry name" value="HprK N-terminal domain-like"/>
    <property type="match status" value="1"/>
</dbReference>
<dbReference type="EMBL" id="CP071444">
    <property type="protein sequence ID" value="QSX08875.1"/>
    <property type="molecule type" value="Genomic_DNA"/>
</dbReference>
<dbReference type="GO" id="GO:0004427">
    <property type="term" value="F:inorganic diphosphate phosphatase activity"/>
    <property type="evidence" value="ECO:0007669"/>
    <property type="project" value="UniProtKB-EC"/>
</dbReference>
<dbReference type="AlphaFoldDB" id="A0A975AIT8"/>
<dbReference type="InterPro" id="IPR038763">
    <property type="entry name" value="DHH_sf"/>
</dbReference>
<name>A0A975AIT8_9FIRM</name>
<evidence type="ECO:0000256" key="4">
    <source>
        <dbReference type="ARBA" id="ARBA00022801"/>
    </source>
</evidence>
<dbReference type="Pfam" id="PF07085">
    <property type="entry name" value="DRTGG"/>
    <property type="match status" value="1"/>
</dbReference>
<evidence type="ECO:0000256" key="8">
    <source>
        <dbReference type="PROSITE-ProRule" id="PRU00703"/>
    </source>
</evidence>
<dbReference type="PANTHER" id="PTHR12112:SF22">
    <property type="entry name" value="MANGANESE-DEPENDENT INORGANIC PYROPHOSPHATASE-RELATED"/>
    <property type="match status" value="1"/>
</dbReference>
<feature type="domain" description="CBS" evidence="9">
    <location>
        <begin position="68"/>
        <end position="128"/>
    </location>
</feature>
<feature type="domain" description="CBS" evidence="9">
    <location>
        <begin position="246"/>
        <end position="304"/>
    </location>
</feature>
<reference evidence="10" key="1">
    <citation type="submission" date="2021-03" db="EMBL/GenBank/DDBJ databases">
        <title>Alkalibacter marinus sp. nov., isolated from tidal flat sediment.</title>
        <authorList>
            <person name="Namirimu T."/>
            <person name="Yang J.-A."/>
            <person name="Yang S.-H."/>
            <person name="Kim Y.-J."/>
            <person name="Kwon K.K."/>
        </authorList>
    </citation>
    <scope>NUCLEOTIDE SEQUENCE</scope>
    <source>
        <strain evidence="10">ES005</strain>
    </source>
</reference>
<dbReference type="SUPFAM" id="SSF64182">
    <property type="entry name" value="DHH phosphoesterases"/>
    <property type="match status" value="1"/>
</dbReference>
<dbReference type="InterPro" id="IPR038222">
    <property type="entry name" value="DHHA2_dom_sf"/>
</dbReference>
<evidence type="ECO:0000313" key="11">
    <source>
        <dbReference type="Proteomes" id="UP000663499"/>
    </source>
</evidence>
<dbReference type="InterPro" id="IPR001667">
    <property type="entry name" value="DDH_dom"/>
</dbReference>
<evidence type="ECO:0000256" key="7">
    <source>
        <dbReference type="ARBA" id="ARBA00047820"/>
    </source>
</evidence>
<dbReference type="FunFam" id="3.90.1640.10:FF:000001">
    <property type="entry name" value="Probable manganese-dependent inorganic pyrophosphatase"/>
    <property type="match status" value="1"/>
</dbReference>
<evidence type="ECO:0000313" key="10">
    <source>
        <dbReference type="EMBL" id="QSX08875.1"/>
    </source>
</evidence>
<keyword evidence="5" id="KW-0464">Manganese</keyword>
<dbReference type="Pfam" id="PF01368">
    <property type="entry name" value="DHH"/>
    <property type="match status" value="1"/>
</dbReference>
<dbReference type="Gene3D" id="3.10.580.10">
    <property type="entry name" value="CBS-domain"/>
    <property type="match status" value="1"/>
</dbReference>
<dbReference type="GO" id="GO:0046872">
    <property type="term" value="F:metal ion binding"/>
    <property type="evidence" value="ECO:0007669"/>
    <property type="project" value="UniProtKB-KW"/>
</dbReference>
<dbReference type="SUPFAM" id="SSF54631">
    <property type="entry name" value="CBS-domain pair"/>
    <property type="match status" value="1"/>
</dbReference>
<organism evidence="10 11">
    <name type="scientific">Alkalibacter rhizosphaerae</name>
    <dbReference type="NCBI Taxonomy" id="2815577"/>
    <lineage>
        <taxon>Bacteria</taxon>
        <taxon>Bacillati</taxon>
        <taxon>Bacillota</taxon>
        <taxon>Clostridia</taxon>
        <taxon>Eubacteriales</taxon>
        <taxon>Eubacteriaceae</taxon>
        <taxon>Alkalibacter</taxon>
    </lineage>
</organism>
<proteinExistence type="predicted"/>
<dbReference type="KEGG" id="alka:J0B03_01965"/>
<dbReference type="NCBIfam" id="NF011443">
    <property type="entry name" value="PRK14869.1-5"/>
    <property type="match status" value="1"/>
</dbReference>
<evidence type="ECO:0000256" key="6">
    <source>
        <dbReference type="ARBA" id="ARBA00032535"/>
    </source>
</evidence>
<dbReference type="EC" id="3.6.1.1" evidence="2"/>
<dbReference type="Pfam" id="PF02833">
    <property type="entry name" value="DHHA2"/>
    <property type="match status" value="1"/>
</dbReference>